<comment type="caution">
    <text evidence="1">The sequence shown here is derived from an EMBL/GenBank/DDBJ whole genome shotgun (WGS) entry which is preliminary data.</text>
</comment>
<name>X1W0F9_9ZZZZ</name>
<protein>
    <submittedName>
        <fullName evidence="1">Uncharacterized protein</fullName>
    </submittedName>
</protein>
<dbReference type="AlphaFoldDB" id="X1W0F9"/>
<reference evidence="1" key="1">
    <citation type="journal article" date="2014" name="Front. Microbiol.">
        <title>High frequency of phylogenetically diverse reductive dehalogenase-homologous genes in deep subseafloor sedimentary metagenomes.</title>
        <authorList>
            <person name="Kawai M."/>
            <person name="Futagami T."/>
            <person name="Toyoda A."/>
            <person name="Takaki Y."/>
            <person name="Nishi S."/>
            <person name="Hori S."/>
            <person name="Arai W."/>
            <person name="Tsubouchi T."/>
            <person name="Morono Y."/>
            <person name="Uchiyama I."/>
            <person name="Ito T."/>
            <person name="Fujiyama A."/>
            <person name="Inagaki F."/>
            <person name="Takami H."/>
        </authorList>
    </citation>
    <scope>NUCLEOTIDE SEQUENCE</scope>
    <source>
        <strain evidence="1">Expedition CK06-06</strain>
    </source>
</reference>
<proteinExistence type="predicted"/>
<dbReference type="EMBL" id="BARW01042088">
    <property type="protein sequence ID" value="GAJ20135.1"/>
    <property type="molecule type" value="Genomic_DNA"/>
</dbReference>
<feature type="non-terminal residue" evidence="1">
    <location>
        <position position="1"/>
    </location>
</feature>
<gene>
    <name evidence="1" type="ORF">S12H4_62608</name>
</gene>
<organism evidence="1">
    <name type="scientific">marine sediment metagenome</name>
    <dbReference type="NCBI Taxonomy" id="412755"/>
    <lineage>
        <taxon>unclassified sequences</taxon>
        <taxon>metagenomes</taxon>
        <taxon>ecological metagenomes</taxon>
    </lineage>
</organism>
<evidence type="ECO:0000313" key="1">
    <source>
        <dbReference type="EMBL" id="GAJ20135.1"/>
    </source>
</evidence>
<accession>X1W0F9</accession>
<sequence>DIGIVHFFLRGRRRFGYGSLVKVAQHPRDIDIAGGAGDAFGVGLVGLED</sequence>